<gene>
    <name evidence="2" type="ORF">DPMN_100986</name>
</gene>
<proteinExistence type="predicted"/>
<sequence length="316" mass="35694">MKQLSINLQTIMDQLNMLRSEQEARIQLMEVSYSKRMQDIRDMRNKLNATLDELENTTVKELDEIRTTLQTSIMNDVDNCRRLKDELLKLDDAVQSLSEKSKKEIQFIASRKCLVKIQESETYLKKNSVKDHSLIIFQADIDIEHYLSKKSGLGRIAVKNPNQVLTVKRRSEYIVNISSDTNTCNIQGICVMPSGHFIVVDDENTNVKLLDLQYNIVSHCDLSGTLKDICLITSIEVAVIIGFNVQFISVKNGQLINGRSFQLSHGSVGIAHHQGALYVTSGTALYHYTLTGTLVKKMFEDTGGRYGDRGKCSINL</sequence>
<dbReference type="AlphaFoldDB" id="A0A9D4LIK8"/>
<feature type="coiled-coil region" evidence="1">
    <location>
        <begin position="1"/>
        <end position="100"/>
    </location>
</feature>
<dbReference type="Proteomes" id="UP000828390">
    <property type="component" value="Unassembled WGS sequence"/>
</dbReference>
<dbReference type="EMBL" id="JAIWYP010000003">
    <property type="protein sequence ID" value="KAH3858363.1"/>
    <property type="molecule type" value="Genomic_DNA"/>
</dbReference>
<evidence type="ECO:0000313" key="2">
    <source>
        <dbReference type="EMBL" id="KAH3858363.1"/>
    </source>
</evidence>
<keyword evidence="1" id="KW-0175">Coiled coil</keyword>
<organism evidence="2 3">
    <name type="scientific">Dreissena polymorpha</name>
    <name type="common">Zebra mussel</name>
    <name type="synonym">Mytilus polymorpha</name>
    <dbReference type="NCBI Taxonomy" id="45954"/>
    <lineage>
        <taxon>Eukaryota</taxon>
        <taxon>Metazoa</taxon>
        <taxon>Spiralia</taxon>
        <taxon>Lophotrochozoa</taxon>
        <taxon>Mollusca</taxon>
        <taxon>Bivalvia</taxon>
        <taxon>Autobranchia</taxon>
        <taxon>Heteroconchia</taxon>
        <taxon>Euheterodonta</taxon>
        <taxon>Imparidentia</taxon>
        <taxon>Neoheterodontei</taxon>
        <taxon>Myida</taxon>
        <taxon>Dreissenoidea</taxon>
        <taxon>Dreissenidae</taxon>
        <taxon>Dreissena</taxon>
    </lineage>
</organism>
<reference evidence="2" key="1">
    <citation type="journal article" date="2019" name="bioRxiv">
        <title>The Genome of the Zebra Mussel, Dreissena polymorpha: A Resource for Invasive Species Research.</title>
        <authorList>
            <person name="McCartney M.A."/>
            <person name="Auch B."/>
            <person name="Kono T."/>
            <person name="Mallez S."/>
            <person name="Zhang Y."/>
            <person name="Obille A."/>
            <person name="Becker A."/>
            <person name="Abrahante J.E."/>
            <person name="Garbe J."/>
            <person name="Badalamenti J.P."/>
            <person name="Herman A."/>
            <person name="Mangelson H."/>
            <person name="Liachko I."/>
            <person name="Sullivan S."/>
            <person name="Sone E.D."/>
            <person name="Koren S."/>
            <person name="Silverstein K.A.T."/>
            <person name="Beckman K.B."/>
            <person name="Gohl D.M."/>
        </authorList>
    </citation>
    <scope>NUCLEOTIDE SEQUENCE</scope>
    <source>
        <strain evidence="2">Duluth1</strain>
        <tissue evidence="2">Whole animal</tissue>
    </source>
</reference>
<evidence type="ECO:0000256" key="1">
    <source>
        <dbReference type="SAM" id="Coils"/>
    </source>
</evidence>
<reference evidence="2" key="2">
    <citation type="submission" date="2020-11" db="EMBL/GenBank/DDBJ databases">
        <authorList>
            <person name="McCartney M.A."/>
            <person name="Auch B."/>
            <person name="Kono T."/>
            <person name="Mallez S."/>
            <person name="Becker A."/>
            <person name="Gohl D.M."/>
            <person name="Silverstein K.A.T."/>
            <person name="Koren S."/>
            <person name="Bechman K.B."/>
            <person name="Herman A."/>
            <person name="Abrahante J.E."/>
            <person name="Garbe J."/>
        </authorList>
    </citation>
    <scope>NUCLEOTIDE SEQUENCE</scope>
    <source>
        <strain evidence="2">Duluth1</strain>
        <tissue evidence="2">Whole animal</tissue>
    </source>
</reference>
<name>A0A9D4LIK8_DREPO</name>
<evidence type="ECO:0000313" key="3">
    <source>
        <dbReference type="Proteomes" id="UP000828390"/>
    </source>
</evidence>
<protein>
    <submittedName>
        <fullName evidence="2">Uncharacterized protein</fullName>
    </submittedName>
</protein>
<comment type="caution">
    <text evidence="2">The sequence shown here is derived from an EMBL/GenBank/DDBJ whole genome shotgun (WGS) entry which is preliminary data.</text>
</comment>
<keyword evidence="3" id="KW-1185">Reference proteome</keyword>
<accession>A0A9D4LIK8</accession>